<reference evidence="4" key="1">
    <citation type="submission" date="2016-11" db="EMBL/GenBank/DDBJ databases">
        <authorList>
            <person name="Varghese N."/>
            <person name="Submissions S."/>
        </authorList>
    </citation>
    <scope>NUCLEOTIDE SEQUENCE [LARGE SCALE GENOMIC DNA]</scope>
    <source>
        <strain evidence="4">DSM 22363</strain>
    </source>
</reference>
<evidence type="ECO:0000259" key="1">
    <source>
        <dbReference type="Pfam" id="PF05838"/>
    </source>
</evidence>
<organism evidence="3 4">
    <name type="scientific">Parasphingorhabdus marina DSM 22363</name>
    <dbReference type="NCBI Taxonomy" id="1123272"/>
    <lineage>
        <taxon>Bacteria</taxon>
        <taxon>Pseudomonadati</taxon>
        <taxon>Pseudomonadota</taxon>
        <taxon>Alphaproteobacteria</taxon>
        <taxon>Sphingomonadales</taxon>
        <taxon>Sphingomonadaceae</taxon>
        <taxon>Parasphingorhabdus</taxon>
    </lineage>
</organism>
<dbReference type="RefSeq" id="WP_074205823.1">
    <property type="nucleotide sequence ID" value="NZ_FSQW01000002.1"/>
</dbReference>
<gene>
    <name evidence="3" type="ORF">SAMN02745824_2871</name>
</gene>
<name>A0A1N6GKB9_9SPHN</name>
<dbReference type="InterPro" id="IPR023346">
    <property type="entry name" value="Lysozyme-like_dom_sf"/>
</dbReference>
<dbReference type="STRING" id="1123272.SAMN02745824_2871"/>
<evidence type="ECO:0000313" key="4">
    <source>
        <dbReference type="Proteomes" id="UP000185192"/>
    </source>
</evidence>
<keyword evidence="4" id="KW-1185">Reference proteome</keyword>
<dbReference type="Proteomes" id="UP000185192">
    <property type="component" value="Unassembled WGS sequence"/>
</dbReference>
<feature type="domain" description="TtsA-like Glycoside hydrolase family 108" evidence="1">
    <location>
        <begin position="9"/>
        <end position="90"/>
    </location>
</feature>
<accession>A0A1N6GKB9</accession>
<proteinExistence type="predicted"/>
<dbReference type="EMBL" id="FSQW01000002">
    <property type="protein sequence ID" value="SIO07959.1"/>
    <property type="molecule type" value="Genomic_DNA"/>
</dbReference>
<dbReference type="OrthoDB" id="9815229at2"/>
<dbReference type="Pfam" id="PF05838">
    <property type="entry name" value="Glyco_hydro_108"/>
    <property type="match status" value="1"/>
</dbReference>
<evidence type="ECO:0000313" key="3">
    <source>
        <dbReference type="EMBL" id="SIO07959.1"/>
    </source>
</evidence>
<sequence length="179" mass="20029">MNIDRIIDNAIAVEGGYSDHPADRGGPTRWGITEKIARQKGYVGDMRHLPKSVAKEIYKRRYWSQPGFDRVHAFAPDLAVELFDTGINMGPGIATGFLQRALNALNRQERDFNEILVDKILGNQTIGALQAYLKHRGKPGEAVLLKAVEALQGARYIRLAEKRPANEAFLYGWLANRIS</sequence>
<protein>
    <submittedName>
        <fullName evidence="3">Predicted Peptidoglycan domain-containing protein</fullName>
    </submittedName>
</protein>
<evidence type="ECO:0000259" key="2">
    <source>
        <dbReference type="Pfam" id="PF09374"/>
    </source>
</evidence>
<dbReference type="InterPro" id="IPR008565">
    <property type="entry name" value="TtsA-like_GH18_dom"/>
</dbReference>
<dbReference type="AlphaFoldDB" id="A0A1N6GKB9"/>
<dbReference type="CDD" id="cd13926">
    <property type="entry name" value="N-acetylmuramidase_GH108"/>
    <property type="match status" value="1"/>
</dbReference>
<dbReference type="InterPro" id="IPR018537">
    <property type="entry name" value="Peptidoglycan-bd_3"/>
</dbReference>
<dbReference type="Pfam" id="PF09374">
    <property type="entry name" value="PG_binding_3"/>
    <property type="match status" value="1"/>
</dbReference>
<dbReference type="Gene3D" id="1.20.141.10">
    <property type="entry name" value="Chitosanase, subunit A, domain 1"/>
    <property type="match status" value="1"/>
</dbReference>
<dbReference type="SUPFAM" id="SSF53955">
    <property type="entry name" value="Lysozyme-like"/>
    <property type="match status" value="1"/>
</dbReference>
<feature type="domain" description="Peptidoglycan binding" evidence="2">
    <location>
        <begin position="97"/>
        <end position="177"/>
    </location>
</feature>